<evidence type="ECO:0000259" key="11">
    <source>
        <dbReference type="Pfam" id="PF08022"/>
    </source>
</evidence>
<evidence type="ECO:0000256" key="6">
    <source>
        <dbReference type="ARBA" id="ARBA00023136"/>
    </source>
</evidence>
<gene>
    <name evidence="12" type="ORF">B5807_03405</name>
</gene>
<dbReference type="EMBL" id="KZ107840">
    <property type="protein sequence ID" value="OSS51823.1"/>
    <property type="molecule type" value="Genomic_DNA"/>
</dbReference>
<dbReference type="InterPro" id="IPR013130">
    <property type="entry name" value="Fe3_Rdtase_TM_dom"/>
</dbReference>
<keyword evidence="2" id="KW-0813">Transport</keyword>
<keyword evidence="5" id="KW-0406">Ion transport</keyword>
<dbReference type="SFLD" id="SFLDG01168">
    <property type="entry name" value="Ferric_reductase_subgroup_(FRE"/>
    <property type="match status" value="1"/>
</dbReference>
<protein>
    <recommendedName>
        <fullName evidence="14">Ferric oxidoreductase domain-containing protein</fullName>
    </recommendedName>
</protein>
<feature type="chain" id="PRO_5013208998" description="Ferric oxidoreductase domain-containing protein" evidence="9">
    <location>
        <begin position="18"/>
        <end position="697"/>
    </location>
</feature>
<feature type="transmembrane region" description="Helical" evidence="8">
    <location>
        <begin position="266"/>
        <end position="288"/>
    </location>
</feature>
<keyword evidence="4 8" id="KW-1133">Transmembrane helix</keyword>
<sequence>MKVTLLLSFVFSIRASALIGYPTTMYDPPCAFACRDIFGSAMLDCSGHDHASGAHSHGQGPTSAECYASNTPWLTTLANCINKTCSDVVPWELEKYWSERVTGRLTGVPPKWTYQETLAQMQGSVLPSRLLEEEDMLDFTAAFDQETWESTRGALQQFEDGEKTHSRYGIILLVVSFATPILTTCLGRLPYMTSILDRIKPRLIWPSLIGTYHVRALPFALGNAPTIGQMWYILLFIMLNIALTAGGYHSFQHPSNSWFPDVWQEIMAYVSARTGVLAFALAPLVVLLSGRNNVLLWLTDWSHSTYMLLHRWVARVFALQVILHSILEFMLYKRQSKLDTEQKEPYWIWGIVATIACVIMVVMSSLWFRRKSYEIFLIMHIILAIFVMAGSWYHIELLFSRRWGYEFWLYAACAVWFFDRGARVARILKNGMRRAEVTQVTEDIVRIDVTGVRWDATPGKHTYAYFPTLNPLRPWENHPFSIVPTALLKSHSHSLDAVSSSSSSHHEAIIDIEKSGATNTSVPTERCERETNTTRPQTNASGISLYVRKSTGLTKTLATQTSLLTLLDGPYPNNSTAAVLRTDRLVLVAGGIGITAVLPFIAHHSNISLYWSVKSSSQRLVDDLATVLEGLREKHVSVGGRHDVNDLLEREAREGWDRIGVVVCGPGGLCDEVREVVNRRARGSKTRWELDVEAFSW</sequence>
<evidence type="ECO:0000256" key="1">
    <source>
        <dbReference type="ARBA" id="ARBA00004141"/>
    </source>
</evidence>
<keyword evidence="3 8" id="KW-0812">Transmembrane</keyword>
<evidence type="ECO:0000256" key="7">
    <source>
        <dbReference type="SAM" id="MobiDB-lite"/>
    </source>
</evidence>
<evidence type="ECO:0000256" key="3">
    <source>
        <dbReference type="ARBA" id="ARBA00022692"/>
    </source>
</evidence>
<dbReference type="SUPFAM" id="SSF52343">
    <property type="entry name" value="Ferredoxin reductase-like, C-terminal NADP-linked domain"/>
    <property type="match status" value="1"/>
</dbReference>
<proteinExistence type="predicted"/>
<feature type="signal peptide" evidence="9">
    <location>
        <begin position="1"/>
        <end position="17"/>
    </location>
</feature>
<dbReference type="CDD" id="cd06186">
    <property type="entry name" value="NOX_Duox_like_FAD_NADP"/>
    <property type="match status" value="1"/>
</dbReference>
<organism evidence="12 13">
    <name type="scientific">Epicoccum nigrum</name>
    <name type="common">Soil fungus</name>
    <name type="synonym">Epicoccum purpurascens</name>
    <dbReference type="NCBI Taxonomy" id="105696"/>
    <lineage>
        <taxon>Eukaryota</taxon>
        <taxon>Fungi</taxon>
        <taxon>Dikarya</taxon>
        <taxon>Ascomycota</taxon>
        <taxon>Pezizomycotina</taxon>
        <taxon>Dothideomycetes</taxon>
        <taxon>Pleosporomycetidae</taxon>
        <taxon>Pleosporales</taxon>
        <taxon>Pleosporineae</taxon>
        <taxon>Didymellaceae</taxon>
        <taxon>Epicoccum</taxon>
    </lineage>
</organism>
<feature type="transmembrane region" description="Helical" evidence="8">
    <location>
        <begin position="375"/>
        <end position="395"/>
    </location>
</feature>
<evidence type="ECO:0000313" key="12">
    <source>
        <dbReference type="EMBL" id="OSS51823.1"/>
    </source>
</evidence>
<evidence type="ECO:0000259" key="10">
    <source>
        <dbReference type="Pfam" id="PF01794"/>
    </source>
</evidence>
<keyword evidence="6 8" id="KW-0472">Membrane</keyword>
<dbReference type="InParanoid" id="A0A1Y2M6U7"/>
<dbReference type="PANTHER" id="PTHR32361">
    <property type="entry name" value="FERRIC/CUPRIC REDUCTASE TRANSMEMBRANE COMPONENT"/>
    <property type="match status" value="1"/>
</dbReference>
<evidence type="ECO:0000313" key="13">
    <source>
        <dbReference type="Proteomes" id="UP000193240"/>
    </source>
</evidence>
<evidence type="ECO:0008006" key="14">
    <source>
        <dbReference type="Google" id="ProtNLM"/>
    </source>
</evidence>
<comment type="subcellular location">
    <subcellularLocation>
        <location evidence="1">Membrane</location>
        <topology evidence="1">Multi-pass membrane protein</topology>
    </subcellularLocation>
</comment>
<dbReference type="STRING" id="105696.A0A1Y2M6U7"/>
<dbReference type="AlphaFoldDB" id="A0A1Y2M6U7"/>
<feature type="transmembrane region" description="Helical" evidence="8">
    <location>
        <begin position="168"/>
        <end position="191"/>
    </location>
</feature>
<feature type="transmembrane region" description="Helical" evidence="8">
    <location>
        <begin position="347"/>
        <end position="368"/>
    </location>
</feature>
<feature type="region of interest" description="Disordered" evidence="7">
    <location>
        <begin position="519"/>
        <end position="538"/>
    </location>
</feature>
<dbReference type="GO" id="GO:0006879">
    <property type="term" value="P:intracellular iron ion homeostasis"/>
    <property type="evidence" value="ECO:0007669"/>
    <property type="project" value="TreeGrafter"/>
</dbReference>
<dbReference type="Pfam" id="PF08022">
    <property type="entry name" value="FAD_binding_8"/>
    <property type="match status" value="1"/>
</dbReference>
<feature type="domain" description="FAD-binding 8" evidence="11">
    <location>
        <begin position="431"/>
        <end position="484"/>
    </location>
</feature>
<feature type="transmembrane region" description="Helical" evidence="8">
    <location>
        <begin position="231"/>
        <end position="251"/>
    </location>
</feature>
<dbReference type="OMA" id="ILLHRWI"/>
<evidence type="ECO:0000256" key="4">
    <source>
        <dbReference type="ARBA" id="ARBA00022989"/>
    </source>
</evidence>
<accession>A0A1Y2M6U7</accession>
<keyword evidence="9" id="KW-0732">Signal</keyword>
<dbReference type="Gene3D" id="3.40.50.80">
    <property type="entry name" value="Nucleotide-binding domain of ferredoxin-NADP reductase (FNR) module"/>
    <property type="match status" value="1"/>
</dbReference>
<keyword evidence="13" id="KW-1185">Reference proteome</keyword>
<dbReference type="SFLD" id="SFLDS00052">
    <property type="entry name" value="Ferric_Reductase_Domain"/>
    <property type="match status" value="1"/>
</dbReference>
<evidence type="ECO:0000256" key="8">
    <source>
        <dbReference type="SAM" id="Phobius"/>
    </source>
</evidence>
<feature type="transmembrane region" description="Helical" evidence="8">
    <location>
        <begin position="308"/>
        <end position="327"/>
    </location>
</feature>
<dbReference type="GO" id="GO:0005886">
    <property type="term" value="C:plasma membrane"/>
    <property type="evidence" value="ECO:0007669"/>
    <property type="project" value="TreeGrafter"/>
</dbReference>
<dbReference type="GO" id="GO:0006826">
    <property type="term" value="P:iron ion transport"/>
    <property type="evidence" value="ECO:0007669"/>
    <property type="project" value="TreeGrafter"/>
</dbReference>
<evidence type="ECO:0000256" key="9">
    <source>
        <dbReference type="SAM" id="SignalP"/>
    </source>
</evidence>
<dbReference type="InterPro" id="IPR039261">
    <property type="entry name" value="FNR_nucleotide-bd"/>
</dbReference>
<dbReference type="GO" id="GO:0000293">
    <property type="term" value="F:ferric-chelate reductase activity"/>
    <property type="evidence" value="ECO:0007669"/>
    <property type="project" value="TreeGrafter"/>
</dbReference>
<feature type="domain" description="Ferric oxidoreductase" evidence="10">
    <location>
        <begin position="274"/>
        <end position="389"/>
    </location>
</feature>
<dbReference type="FunCoup" id="A0A1Y2M6U7">
    <property type="interactions" value="346"/>
</dbReference>
<reference evidence="12 13" key="1">
    <citation type="journal article" date="2017" name="Genome Announc.">
        <title>Genome sequence of the saprophytic ascomycete Epicoccum nigrum ICMP 19927 strain isolated from New Zealand.</title>
        <authorList>
            <person name="Fokin M."/>
            <person name="Fleetwood D."/>
            <person name="Weir B.S."/>
            <person name="Villas-Boas S.G."/>
        </authorList>
    </citation>
    <scope>NUCLEOTIDE SEQUENCE [LARGE SCALE GENOMIC DNA]</scope>
    <source>
        <strain evidence="12 13">ICMP 19927</strain>
    </source>
</reference>
<dbReference type="Pfam" id="PF01794">
    <property type="entry name" value="Ferric_reduct"/>
    <property type="match status" value="1"/>
</dbReference>
<evidence type="ECO:0000256" key="5">
    <source>
        <dbReference type="ARBA" id="ARBA00023065"/>
    </source>
</evidence>
<dbReference type="InterPro" id="IPR013112">
    <property type="entry name" value="FAD-bd_8"/>
</dbReference>
<dbReference type="GO" id="GO:0015677">
    <property type="term" value="P:copper ion import"/>
    <property type="evidence" value="ECO:0007669"/>
    <property type="project" value="TreeGrafter"/>
</dbReference>
<dbReference type="InterPro" id="IPR051410">
    <property type="entry name" value="Ferric/Cupric_Reductase"/>
</dbReference>
<evidence type="ECO:0000256" key="2">
    <source>
        <dbReference type="ARBA" id="ARBA00022448"/>
    </source>
</evidence>
<dbReference type="Proteomes" id="UP000193240">
    <property type="component" value="Unassembled WGS sequence"/>
</dbReference>
<dbReference type="PANTHER" id="PTHR32361:SF9">
    <property type="entry name" value="FERRIC REDUCTASE TRANSMEMBRANE COMPONENT 3-RELATED"/>
    <property type="match status" value="1"/>
</dbReference>
<feature type="transmembrane region" description="Helical" evidence="8">
    <location>
        <begin position="407"/>
        <end position="425"/>
    </location>
</feature>
<name>A0A1Y2M6U7_EPING</name>
<feature type="transmembrane region" description="Helical" evidence="8">
    <location>
        <begin position="585"/>
        <end position="602"/>
    </location>
</feature>